<protein>
    <submittedName>
        <fullName evidence="2">Uncharacterized protein</fullName>
    </submittedName>
</protein>
<gene>
    <name evidence="2" type="ORF">Q9L58_005586</name>
</gene>
<organism evidence="2 3">
    <name type="scientific">Discina gigas</name>
    <dbReference type="NCBI Taxonomy" id="1032678"/>
    <lineage>
        <taxon>Eukaryota</taxon>
        <taxon>Fungi</taxon>
        <taxon>Dikarya</taxon>
        <taxon>Ascomycota</taxon>
        <taxon>Pezizomycotina</taxon>
        <taxon>Pezizomycetes</taxon>
        <taxon>Pezizales</taxon>
        <taxon>Discinaceae</taxon>
        <taxon>Discina</taxon>
    </lineage>
</organism>
<sequence length="165" mass="17471">MQFFTVTIALFAATVAAYPTETMEINGVVMQLITDPALIFTDAPVTAGTSSLRARADWPVSCGAVGDLAGYSPAAVAYILTGINYLSGLNSCTLAANSITRISCSNSAGIFVQNRETHTVVEACANFARDASRIVEVCRTSNSDVIGRRGTEFHSGNTHIRRADC</sequence>
<accession>A0ABR3GI14</accession>
<keyword evidence="1" id="KW-0732">Signal</keyword>
<comment type="caution">
    <text evidence="2">The sequence shown here is derived from an EMBL/GenBank/DDBJ whole genome shotgun (WGS) entry which is preliminary data.</text>
</comment>
<evidence type="ECO:0000256" key="1">
    <source>
        <dbReference type="SAM" id="SignalP"/>
    </source>
</evidence>
<evidence type="ECO:0000313" key="2">
    <source>
        <dbReference type="EMBL" id="KAL0635455.1"/>
    </source>
</evidence>
<reference evidence="2 3" key="1">
    <citation type="submission" date="2024-02" db="EMBL/GenBank/DDBJ databases">
        <title>Discinaceae phylogenomics.</title>
        <authorList>
            <person name="Dirks A.C."/>
            <person name="James T.Y."/>
        </authorList>
    </citation>
    <scope>NUCLEOTIDE SEQUENCE [LARGE SCALE GENOMIC DNA]</scope>
    <source>
        <strain evidence="2 3">ACD0624</strain>
    </source>
</reference>
<proteinExistence type="predicted"/>
<dbReference type="EMBL" id="JBBBZM010000069">
    <property type="protein sequence ID" value="KAL0635455.1"/>
    <property type="molecule type" value="Genomic_DNA"/>
</dbReference>
<keyword evidence="3" id="KW-1185">Reference proteome</keyword>
<evidence type="ECO:0000313" key="3">
    <source>
        <dbReference type="Proteomes" id="UP001447188"/>
    </source>
</evidence>
<dbReference type="Proteomes" id="UP001447188">
    <property type="component" value="Unassembled WGS sequence"/>
</dbReference>
<name>A0ABR3GI14_9PEZI</name>
<feature type="chain" id="PRO_5046460227" evidence="1">
    <location>
        <begin position="18"/>
        <end position="165"/>
    </location>
</feature>
<feature type="signal peptide" evidence="1">
    <location>
        <begin position="1"/>
        <end position="17"/>
    </location>
</feature>